<dbReference type="Proteomes" id="UP000823821">
    <property type="component" value="Unassembled WGS sequence"/>
</dbReference>
<evidence type="ECO:0000313" key="1">
    <source>
        <dbReference type="EMBL" id="HJA78570.1"/>
    </source>
</evidence>
<gene>
    <name evidence="1" type="ORF">H9784_03210</name>
</gene>
<dbReference type="InterPro" id="IPR011990">
    <property type="entry name" value="TPR-like_helical_dom_sf"/>
</dbReference>
<comment type="caution">
    <text evidence="1">The sequence shown here is derived from an EMBL/GenBank/DDBJ whole genome shotgun (WGS) entry which is preliminary data.</text>
</comment>
<dbReference type="Pfam" id="PF08238">
    <property type="entry name" value="Sel1"/>
    <property type="match status" value="11"/>
</dbReference>
<sequence>MPIVCLVGIAVAYTLHTGKPVWTLFPHRDTGKLLEEARSGNNAQAQFTLGRMYYKGDGVPRDLHEAARWFHKAAEQGHAPAEEALRRQDIRQAHKDNIAAEFEELARPRREALLRRAQEGDAEARYELGEAYSSGELGLPEDEAQAIIWYRRAGEQDHVAAQRALAKRYQDGIGVPKDTAEALKWYRRAGELGDEISREKLAHMYRTGDGVPRDMQQALVWYRKLAEGGSLNSMEEIAKIYAAGDGVPRDMQQALVWYRKLAYRDPHSGSPEEIARIYDKGDGVPRDTAQAAVWYGVSVLHNANAESAFRLARIHAVGDGVPRDMDRAILWHYWAADLGSIPAFLELGDIHASGGGVPRDPWLAAALYRQAGRRNHSYQEIMRKKLEKLQGDIVGSEPYEEVMDRILTLRMETAQFTLLHAYDKGYATRLDRAKVAAVYASCADGNVFDNLDILARLRKDADGDLPPRIRELADAVQTEAKAIRRALLLDLGRWHAEGDGVPKHPGLGLYYYRRAAGLGAGEARAALKRLIPDIVPAPGAEKAGQSAQPAGEDPAADLLAAGMACWRGDGVPEDRAQAVDYFRKAVKQGNAEAARILARCCFFGEGTEQSDAEAYYHLFMYALLRDRFALLTDSQDAERFMVGNVPLSEAQTFLLEAAQRSNRPLPETEKGLLTACGSLLSPPDQGDILTRVGKDLMAIRQRMTAH</sequence>
<evidence type="ECO:0000313" key="2">
    <source>
        <dbReference type="Proteomes" id="UP000823821"/>
    </source>
</evidence>
<organism evidence="1 2">
    <name type="scientific">Candidatus Desulfovibrio intestinavium</name>
    <dbReference type="NCBI Taxonomy" id="2838534"/>
    <lineage>
        <taxon>Bacteria</taxon>
        <taxon>Pseudomonadati</taxon>
        <taxon>Thermodesulfobacteriota</taxon>
        <taxon>Desulfovibrionia</taxon>
        <taxon>Desulfovibrionales</taxon>
        <taxon>Desulfovibrionaceae</taxon>
        <taxon>Desulfovibrio</taxon>
    </lineage>
</organism>
<dbReference type="InterPro" id="IPR050767">
    <property type="entry name" value="Sel1_AlgK"/>
</dbReference>
<dbReference type="PANTHER" id="PTHR11102">
    <property type="entry name" value="SEL-1-LIKE PROTEIN"/>
    <property type="match status" value="1"/>
</dbReference>
<name>A0A9D2KR71_9BACT</name>
<protein>
    <submittedName>
        <fullName evidence="1">SEL1-like repeat protein</fullName>
    </submittedName>
</protein>
<reference evidence="1" key="2">
    <citation type="submission" date="2021-04" db="EMBL/GenBank/DDBJ databases">
        <authorList>
            <person name="Gilroy R."/>
        </authorList>
    </citation>
    <scope>NUCLEOTIDE SEQUENCE</scope>
    <source>
        <strain evidence="1">5032</strain>
    </source>
</reference>
<dbReference type="InterPro" id="IPR006597">
    <property type="entry name" value="Sel1-like"/>
</dbReference>
<dbReference type="SMART" id="SM00671">
    <property type="entry name" value="SEL1"/>
    <property type="match status" value="11"/>
</dbReference>
<proteinExistence type="predicted"/>
<dbReference type="EMBL" id="DWZD01000019">
    <property type="protein sequence ID" value="HJA78570.1"/>
    <property type="molecule type" value="Genomic_DNA"/>
</dbReference>
<dbReference type="SUPFAM" id="SSF81901">
    <property type="entry name" value="HCP-like"/>
    <property type="match status" value="4"/>
</dbReference>
<reference evidence="1" key="1">
    <citation type="journal article" date="2021" name="PeerJ">
        <title>Extensive microbial diversity within the chicken gut microbiome revealed by metagenomics and culture.</title>
        <authorList>
            <person name="Gilroy R."/>
            <person name="Ravi A."/>
            <person name="Getino M."/>
            <person name="Pursley I."/>
            <person name="Horton D.L."/>
            <person name="Alikhan N.F."/>
            <person name="Baker D."/>
            <person name="Gharbi K."/>
            <person name="Hall N."/>
            <person name="Watson M."/>
            <person name="Adriaenssens E.M."/>
            <person name="Foster-Nyarko E."/>
            <person name="Jarju S."/>
            <person name="Secka A."/>
            <person name="Antonio M."/>
            <person name="Oren A."/>
            <person name="Chaudhuri R.R."/>
            <person name="La Ragione R."/>
            <person name="Hildebrand F."/>
            <person name="Pallen M.J."/>
        </authorList>
    </citation>
    <scope>NUCLEOTIDE SEQUENCE</scope>
    <source>
        <strain evidence="1">5032</strain>
    </source>
</reference>
<dbReference type="AlphaFoldDB" id="A0A9D2KR71"/>
<dbReference type="PANTHER" id="PTHR11102:SF160">
    <property type="entry name" value="ERAD-ASSOCIATED E3 UBIQUITIN-PROTEIN LIGASE COMPONENT HRD3"/>
    <property type="match status" value="1"/>
</dbReference>
<accession>A0A9D2KR71</accession>
<dbReference type="Gene3D" id="1.25.40.10">
    <property type="entry name" value="Tetratricopeptide repeat domain"/>
    <property type="match status" value="5"/>
</dbReference>